<dbReference type="RefSeq" id="WP_380640865.1">
    <property type="nucleotide sequence ID" value="NZ_JBHSQO010000045.1"/>
</dbReference>
<evidence type="ECO:0000259" key="3">
    <source>
        <dbReference type="PROSITE" id="PS50801"/>
    </source>
</evidence>
<proteinExistence type="inferred from homology"/>
<protein>
    <recommendedName>
        <fullName evidence="2">Anti-sigma factor antagonist</fullName>
    </recommendedName>
</protein>
<dbReference type="CDD" id="cd07043">
    <property type="entry name" value="STAS_anti-anti-sigma_factors"/>
    <property type="match status" value="1"/>
</dbReference>
<name>A0ABW1PF86_9PSEU</name>
<organism evidence="4 5">
    <name type="scientific">Saccharothrix lopnurensis</name>
    <dbReference type="NCBI Taxonomy" id="1670621"/>
    <lineage>
        <taxon>Bacteria</taxon>
        <taxon>Bacillati</taxon>
        <taxon>Actinomycetota</taxon>
        <taxon>Actinomycetes</taxon>
        <taxon>Pseudonocardiales</taxon>
        <taxon>Pseudonocardiaceae</taxon>
        <taxon>Saccharothrix</taxon>
    </lineage>
</organism>
<evidence type="ECO:0000256" key="2">
    <source>
        <dbReference type="RuleBase" id="RU003749"/>
    </source>
</evidence>
<accession>A0ABW1PF86</accession>
<comment type="similarity">
    <text evidence="1 2">Belongs to the anti-sigma-factor antagonist family.</text>
</comment>
<dbReference type="InterPro" id="IPR002645">
    <property type="entry name" value="STAS_dom"/>
</dbReference>
<dbReference type="InterPro" id="IPR003658">
    <property type="entry name" value="Anti-sigma_ant"/>
</dbReference>
<dbReference type="SUPFAM" id="SSF52091">
    <property type="entry name" value="SpoIIaa-like"/>
    <property type="match status" value="1"/>
</dbReference>
<dbReference type="Pfam" id="PF01740">
    <property type="entry name" value="STAS"/>
    <property type="match status" value="1"/>
</dbReference>
<dbReference type="NCBIfam" id="TIGR00377">
    <property type="entry name" value="ant_ant_sig"/>
    <property type="match status" value="1"/>
</dbReference>
<dbReference type="PANTHER" id="PTHR33495:SF14">
    <property type="entry name" value="ANTI-SIGMA FACTOR ANTAGONIST"/>
    <property type="match status" value="1"/>
</dbReference>
<evidence type="ECO:0000256" key="1">
    <source>
        <dbReference type="ARBA" id="ARBA00009013"/>
    </source>
</evidence>
<gene>
    <name evidence="4" type="ORF">ACFP3R_30140</name>
</gene>
<sequence length="106" mass="11561">MNFQAKAHTDDGVVTVRLTGDLDSRSAPILNDLITEVTAGPVRRLVLLLEELAYLSSAGLRCLVFAHQKLGRGVDIVLIGTRPEVAETIRMTGFDRSVVMQDPVET</sequence>
<feature type="domain" description="STAS" evidence="3">
    <location>
        <begin position="3"/>
        <end position="106"/>
    </location>
</feature>
<dbReference type="EMBL" id="JBHSQO010000045">
    <property type="protein sequence ID" value="MFC6093552.1"/>
    <property type="molecule type" value="Genomic_DNA"/>
</dbReference>
<evidence type="ECO:0000313" key="4">
    <source>
        <dbReference type="EMBL" id="MFC6093552.1"/>
    </source>
</evidence>
<reference evidence="5" key="1">
    <citation type="journal article" date="2019" name="Int. J. Syst. Evol. Microbiol.">
        <title>The Global Catalogue of Microorganisms (GCM) 10K type strain sequencing project: providing services to taxonomists for standard genome sequencing and annotation.</title>
        <authorList>
            <consortium name="The Broad Institute Genomics Platform"/>
            <consortium name="The Broad Institute Genome Sequencing Center for Infectious Disease"/>
            <person name="Wu L."/>
            <person name="Ma J."/>
        </authorList>
    </citation>
    <scope>NUCLEOTIDE SEQUENCE [LARGE SCALE GENOMIC DNA]</scope>
    <source>
        <strain evidence="5">CGMCC 4.7246</strain>
    </source>
</reference>
<evidence type="ECO:0000313" key="5">
    <source>
        <dbReference type="Proteomes" id="UP001596220"/>
    </source>
</evidence>
<keyword evidence="5" id="KW-1185">Reference proteome</keyword>
<comment type="caution">
    <text evidence="4">The sequence shown here is derived from an EMBL/GenBank/DDBJ whole genome shotgun (WGS) entry which is preliminary data.</text>
</comment>
<dbReference type="PANTHER" id="PTHR33495">
    <property type="entry name" value="ANTI-SIGMA FACTOR ANTAGONIST TM_1081-RELATED-RELATED"/>
    <property type="match status" value="1"/>
</dbReference>
<dbReference type="PROSITE" id="PS50801">
    <property type="entry name" value="STAS"/>
    <property type="match status" value="1"/>
</dbReference>
<dbReference type="Proteomes" id="UP001596220">
    <property type="component" value="Unassembled WGS sequence"/>
</dbReference>
<dbReference type="InterPro" id="IPR036513">
    <property type="entry name" value="STAS_dom_sf"/>
</dbReference>
<dbReference type="Gene3D" id="3.30.750.24">
    <property type="entry name" value="STAS domain"/>
    <property type="match status" value="1"/>
</dbReference>